<dbReference type="InterPro" id="IPR000582">
    <property type="entry name" value="Acyl-CoA-binding_protein"/>
</dbReference>
<proteinExistence type="predicted"/>
<dbReference type="EMBL" id="REFV01000001">
    <property type="protein sequence ID" value="RMB63894.1"/>
    <property type="molecule type" value="Genomic_DNA"/>
</dbReference>
<dbReference type="RefSeq" id="WP_121915690.1">
    <property type="nucleotide sequence ID" value="NZ_REFV01000001.1"/>
</dbReference>
<evidence type="ECO:0000313" key="2">
    <source>
        <dbReference type="EMBL" id="RMB63894.1"/>
    </source>
</evidence>
<comment type="caution">
    <text evidence="2">The sequence shown here is derived from an EMBL/GenBank/DDBJ whole genome shotgun (WGS) entry which is preliminary data.</text>
</comment>
<keyword evidence="3" id="KW-1185">Reference proteome</keyword>
<dbReference type="Proteomes" id="UP000281985">
    <property type="component" value="Unassembled WGS sequence"/>
</dbReference>
<dbReference type="GO" id="GO:0000062">
    <property type="term" value="F:fatty-acyl-CoA binding"/>
    <property type="evidence" value="ECO:0007669"/>
    <property type="project" value="InterPro"/>
</dbReference>
<protein>
    <submittedName>
        <fullName evidence="2">Acyl-CoA-binding protein</fullName>
    </submittedName>
</protein>
<sequence length="89" mass="10209">MKNKALHIAFEEAYERVGNATQEFPPDVLLQFYALYKQATQKNTFSHNEGEHELVSAFKLNALLQVKHMTSDEAKEAYIEASELHLGRK</sequence>
<dbReference type="InterPro" id="IPR014352">
    <property type="entry name" value="FERM/acyl-CoA-bd_prot_sf"/>
</dbReference>
<dbReference type="PROSITE" id="PS51228">
    <property type="entry name" value="ACB_2"/>
    <property type="match status" value="1"/>
</dbReference>
<name>A0A3M0GGU3_9FLAO</name>
<feature type="domain" description="ACB" evidence="1">
    <location>
        <begin position="6"/>
        <end position="89"/>
    </location>
</feature>
<gene>
    <name evidence="2" type="ORF">EAX61_00470</name>
</gene>
<dbReference type="InterPro" id="IPR035984">
    <property type="entry name" value="Acyl-CoA-binding_sf"/>
</dbReference>
<dbReference type="Pfam" id="PF00887">
    <property type="entry name" value="ACBP"/>
    <property type="match status" value="1"/>
</dbReference>
<dbReference type="Gene3D" id="1.20.80.10">
    <property type="match status" value="1"/>
</dbReference>
<dbReference type="SUPFAM" id="SSF47027">
    <property type="entry name" value="Acyl-CoA binding protein"/>
    <property type="match status" value="1"/>
</dbReference>
<evidence type="ECO:0000259" key="1">
    <source>
        <dbReference type="PROSITE" id="PS51228"/>
    </source>
</evidence>
<organism evidence="2 3">
    <name type="scientific">Dokdonia sinensis</name>
    <dbReference type="NCBI Taxonomy" id="2479847"/>
    <lineage>
        <taxon>Bacteria</taxon>
        <taxon>Pseudomonadati</taxon>
        <taxon>Bacteroidota</taxon>
        <taxon>Flavobacteriia</taxon>
        <taxon>Flavobacteriales</taxon>
        <taxon>Flavobacteriaceae</taxon>
        <taxon>Dokdonia</taxon>
    </lineage>
</organism>
<reference evidence="2 3" key="1">
    <citation type="submission" date="2018-10" db="EMBL/GenBank/DDBJ databases">
        <title>Dokdonia luteus sp. nov., isolated from sea water.</title>
        <authorList>
            <person name="Zhou L.Y."/>
            <person name="Du Z.J."/>
        </authorList>
    </citation>
    <scope>NUCLEOTIDE SEQUENCE [LARGE SCALE GENOMIC DNA]</scope>
    <source>
        <strain evidence="2 3">SH27</strain>
    </source>
</reference>
<dbReference type="AlphaFoldDB" id="A0A3M0GGU3"/>
<evidence type="ECO:0000313" key="3">
    <source>
        <dbReference type="Proteomes" id="UP000281985"/>
    </source>
</evidence>
<accession>A0A3M0GGU3</accession>
<dbReference type="OrthoDB" id="981216at2"/>